<keyword evidence="2" id="KW-1185">Reference proteome</keyword>
<dbReference type="RefSeq" id="WP_220147440.1">
    <property type="nucleotide sequence ID" value="NZ_JAHXZI010000018.1"/>
</dbReference>
<accession>A0ABS7BB57</accession>
<organism evidence="1 2">
    <name type="scientific">Actinoplanes hulinensis</name>
    <dbReference type="NCBI Taxonomy" id="1144547"/>
    <lineage>
        <taxon>Bacteria</taxon>
        <taxon>Bacillati</taxon>
        <taxon>Actinomycetota</taxon>
        <taxon>Actinomycetes</taxon>
        <taxon>Micromonosporales</taxon>
        <taxon>Micromonosporaceae</taxon>
        <taxon>Actinoplanes</taxon>
    </lineage>
</organism>
<sequence>MGLPSSEDVSLATEALRSEASVWAAQGGRLAELGAQVEAMEFGRVEAGLFQIMVSPYNEVVRAMAARCMEGRDAMTDMAGTLRRAADVYESEDRAGAHRIKDVY</sequence>
<evidence type="ECO:0000313" key="1">
    <source>
        <dbReference type="EMBL" id="MBW6438210.1"/>
    </source>
</evidence>
<reference evidence="1 2" key="1">
    <citation type="journal article" date="2013" name="Antonie Van Leeuwenhoek">
        <title>Actinoplanes hulinensis sp. nov., a novel actinomycete isolated from soybean root (Glycine max (L.) Merr).</title>
        <authorList>
            <person name="Shen Y."/>
            <person name="Liu C."/>
            <person name="Wang X."/>
            <person name="Zhao J."/>
            <person name="Jia F."/>
            <person name="Zhang Y."/>
            <person name="Wang L."/>
            <person name="Yang D."/>
            <person name="Xiang W."/>
        </authorList>
    </citation>
    <scope>NUCLEOTIDE SEQUENCE [LARGE SCALE GENOMIC DNA]</scope>
    <source>
        <strain evidence="1 2">NEAU-M9</strain>
    </source>
</reference>
<comment type="caution">
    <text evidence="1">The sequence shown here is derived from an EMBL/GenBank/DDBJ whole genome shotgun (WGS) entry which is preliminary data.</text>
</comment>
<name>A0ABS7BB57_9ACTN</name>
<dbReference type="EMBL" id="JAHXZI010000018">
    <property type="protein sequence ID" value="MBW6438210.1"/>
    <property type="molecule type" value="Genomic_DNA"/>
</dbReference>
<dbReference type="Proteomes" id="UP001519863">
    <property type="component" value="Unassembled WGS sequence"/>
</dbReference>
<protein>
    <recommendedName>
        <fullName evidence="3">Excreted virulence factor EspC (Type VII ESX diderm)</fullName>
    </recommendedName>
</protein>
<proteinExistence type="predicted"/>
<evidence type="ECO:0008006" key="3">
    <source>
        <dbReference type="Google" id="ProtNLM"/>
    </source>
</evidence>
<evidence type="ECO:0000313" key="2">
    <source>
        <dbReference type="Proteomes" id="UP001519863"/>
    </source>
</evidence>
<gene>
    <name evidence="1" type="ORF">KZ829_31225</name>
</gene>